<reference evidence="10" key="1">
    <citation type="submission" date="2020-01" db="EMBL/GenBank/DDBJ databases">
        <title>Genome Sequencing of Three Apophysomyces-Like Fungal Strains Confirms a Novel Fungal Genus in the Mucoromycota with divergent Burkholderia-like Endosymbiotic Bacteria.</title>
        <authorList>
            <person name="Stajich J.E."/>
            <person name="Macias A.M."/>
            <person name="Carter-House D."/>
            <person name="Lovett B."/>
            <person name="Kasson L.R."/>
            <person name="Berry K."/>
            <person name="Grigoriev I."/>
            <person name="Chang Y."/>
            <person name="Spatafora J."/>
            <person name="Kasson M.T."/>
        </authorList>
    </citation>
    <scope>NUCLEOTIDE SEQUENCE</scope>
    <source>
        <strain evidence="10">NRRL A-21654</strain>
    </source>
</reference>
<name>A0A8H7EKA0_9FUNG</name>
<dbReference type="Pfam" id="PF00433">
    <property type="entry name" value="Pkinase_C"/>
    <property type="match status" value="1"/>
</dbReference>
<protein>
    <submittedName>
        <fullName evidence="10">Uncharacterized protein</fullName>
    </submittedName>
</protein>
<evidence type="ECO:0000313" key="11">
    <source>
        <dbReference type="Proteomes" id="UP000605846"/>
    </source>
</evidence>
<evidence type="ECO:0000256" key="2">
    <source>
        <dbReference type="ARBA" id="ARBA00022553"/>
    </source>
</evidence>
<gene>
    <name evidence="10" type="ORF">EC973_004990</name>
</gene>
<dbReference type="GO" id="GO:0005524">
    <property type="term" value="F:ATP binding"/>
    <property type="evidence" value="ECO:0007669"/>
    <property type="project" value="UniProtKB-UniRule"/>
</dbReference>
<dbReference type="SMART" id="SM00133">
    <property type="entry name" value="S_TK_X"/>
    <property type="match status" value="1"/>
</dbReference>
<keyword evidence="1" id="KW-0723">Serine/threonine-protein kinase</keyword>
<evidence type="ECO:0000256" key="3">
    <source>
        <dbReference type="ARBA" id="ARBA00022679"/>
    </source>
</evidence>
<sequence>MLQREEDTVACKHVVQSYIHQQPIDGTSEPSLKDVLQQWTSFPKPSHSSLSSSVSSQSLSLTEFPLNNDTSVSSTTREEIDMDEPSKVTIQDFQLIKVLGKGYMGKVFLVRTNSFPQLYALKAVSKSLLITPRDIEQAKMERDILSSLAKIRHPFLVRLHHSFQDANQLFLLLDYHAGGDLATQLALFVRFTPQRCKLYTAEILLGLQELHRLGILYRDLKPENILLSSDGHLVLTDFGLSKQFEPGLSMDNQRTRTFCGTPEYIAPEILQSREYSYEVDYWSLGTILYEMLVGETPFWANSPTEMYRRVVEDELEFPEDIDLVTADFIASLLEREPSRRLGTPNGGGPHSVRCHPYFDRLDWSAVYDKRTMPPYIPQLQSETDFSHVHPEFLRMAPKLSSTISNAFSESLQSAFHGYSFNEGSMAHSLRSSFRSMIQMEQYSLQSNLYDLDALRMDVSDYSESFSFDNYPQSVHTLSSYNIIPTRETETSNLTLSLDSIRHVDEISWS</sequence>
<dbReference type="InterPro" id="IPR017892">
    <property type="entry name" value="Pkinase_C"/>
</dbReference>
<dbReference type="Gene3D" id="3.30.200.20">
    <property type="entry name" value="Phosphorylase Kinase, domain 1"/>
    <property type="match status" value="1"/>
</dbReference>
<keyword evidence="4 7" id="KW-0547">Nucleotide-binding</keyword>
<evidence type="ECO:0000313" key="10">
    <source>
        <dbReference type="EMBL" id="KAF7721263.1"/>
    </source>
</evidence>
<evidence type="ECO:0000256" key="4">
    <source>
        <dbReference type="ARBA" id="ARBA00022741"/>
    </source>
</evidence>
<keyword evidence="2" id="KW-0597">Phosphoprotein</keyword>
<feature type="binding site" evidence="7">
    <location>
        <position position="122"/>
    </location>
    <ligand>
        <name>ATP</name>
        <dbReference type="ChEBI" id="CHEBI:30616"/>
    </ligand>
</feature>
<keyword evidence="11" id="KW-1185">Reference proteome</keyword>
<accession>A0A8H7EKA0</accession>
<keyword evidence="3" id="KW-0808">Transferase</keyword>
<dbReference type="InterPro" id="IPR017441">
    <property type="entry name" value="Protein_kinase_ATP_BS"/>
</dbReference>
<dbReference type="InterPro" id="IPR011009">
    <property type="entry name" value="Kinase-like_dom_sf"/>
</dbReference>
<evidence type="ECO:0000256" key="7">
    <source>
        <dbReference type="PROSITE-ProRule" id="PRU10141"/>
    </source>
</evidence>
<dbReference type="PROSITE" id="PS00108">
    <property type="entry name" value="PROTEIN_KINASE_ST"/>
    <property type="match status" value="1"/>
</dbReference>
<dbReference type="SUPFAM" id="SSF56112">
    <property type="entry name" value="Protein kinase-like (PK-like)"/>
    <property type="match status" value="1"/>
</dbReference>
<dbReference type="Gene3D" id="1.10.510.10">
    <property type="entry name" value="Transferase(Phosphotransferase) domain 1"/>
    <property type="match status" value="1"/>
</dbReference>
<dbReference type="InterPro" id="IPR000719">
    <property type="entry name" value="Prot_kinase_dom"/>
</dbReference>
<dbReference type="PROSITE" id="PS51285">
    <property type="entry name" value="AGC_KINASE_CTER"/>
    <property type="match status" value="1"/>
</dbReference>
<evidence type="ECO:0000256" key="6">
    <source>
        <dbReference type="ARBA" id="ARBA00022840"/>
    </source>
</evidence>
<dbReference type="PROSITE" id="PS00107">
    <property type="entry name" value="PROTEIN_KINASE_ATP"/>
    <property type="match status" value="1"/>
</dbReference>
<evidence type="ECO:0000259" key="8">
    <source>
        <dbReference type="PROSITE" id="PS50011"/>
    </source>
</evidence>
<dbReference type="AlphaFoldDB" id="A0A8H7EKA0"/>
<evidence type="ECO:0000256" key="5">
    <source>
        <dbReference type="ARBA" id="ARBA00022777"/>
    </source>
</evidence>
<feature type="domain" description="AGC-kinase C-terminal" evidence="9">
    <location>
        <begin position="359"/>
        <end position="430"/>
    </location>
</feature>
<evidence type="ECO:0000256" key="1">
    <source>
        <dbReference type="ARBA" id="ARBA00022527"/>
    </source>
</evidence>
<organism evidence="10 11">
    <name type="scientific">Apophysomyces ossiformis</name>
    <dbReference type="NCBI Taxonomy" id="679940"/>
    <lineage>
        <taxon>Eukaryota</taxon>
        <taxon>Fungi</taxon>
        <taxon>Fungi incertae sedis</taxon>
        <taxon>Mucoromycota</taxon>
        <taxon>Mucoromycotina</taxon>
        <taxon>Mucoromycetes</taxon>
        <taxon>Mucorales</taxon>
        <taxon>Mucorineae</taxon>
        <taxon>Mucoraceae</taxon>
        <taxon>Apophysomyces</taxon>
    </lineage>
</organism>
<dbReference type="InterPro" id="IPR000961">
    <property type="entry name" value="AGC-kinase_C"/>
</dbReference>
<dbReference type="FunFam" id="1.10.510.10:FF:000465">
    <property type="entry name" value="Non-specific serine/threonine protein kinase"/>
    <property type="match status" value="1"/>
</dbReference>
<keyword evidence="6 7" id="KW-0067">ATP-binding</keyword>
<dbReference type="PANTHER" id="PTHR24351">
    <property type="entry name" value="RIBOSOMAL PROTEIN S6 KINASE"/>
    <property type="match status" value="1"/>
</dbReference>
<dbReference type="SMART" id="SM00220">
    <property type="entry name" value="S_TKc"/>
    <property type="match status" value="1"/>
</dbReference>
<dbReference type="Pfam" id="PF00069">
    <property type="entry name" value="Pkinase"/>
    <property type="match status" value="1"/>
</dbReference>
<dbReference type="Proteomes" id="UP000605846">
    <property type="component" value="Unassembled WGS sequence"/>
</dbReference>
<dbReference type="OrthoDB" id="63267at2759"/>
<proteinExistence type="predicted"/>
<dbReference type="CDD" id="cd05123">
    <property type="entry name" value="STKc_AGC"/>
    <property type="match status" value="1"/>
</dbReference>
<keyword evidence="5" id="KW-0418">Kinase</keyword>
<feature type="domain" description="Protein kinase" evidence="8">
    <location>
        <begin position="93"/>
        <end position="358"/>
    </location>
</feature>
<dbReference type="EMBL" id="JABAYA010000286">
    <property type="protein sequence ID" value="KAF7721263.1"/>
    <property type="molecule type" value="Genomic_DNA"/>
</dbReference>
<comment type="caution">
    <text evidence="10">The sequence shown here is derived from an EMBL/GenBank/DDBJ whole genome shotgun (WGS) entry which is preliminary data.</text>
</comment>
<dbReference type="GO" id="GO:0004674">
    <property type="term" value="F:protein serine/threonine kinase activity"/>
    <property type="evidence" value="ECO:0007669"/>
    <property type="project" value="UniProtKB-KW"/>
</dbReference>
<evidence type="ECO:0000259" key="9">
    <source>
        <dbReference type="PROSITE" id="PS51285"/>
    </source>
</evidence>
<dbReference type="InterPro" id="IPR008271">
    <property type="entry name" value="Ser/Thr_kinase_AS"/>
</dbReference>
<dbReference type="PROSITE" id="PS50011">
    <property type="entry name" value="PROTEIN_KINASE_DOM"/>
    <property type="match status" value="1"/>
</dbReference>
<dbReference type="InterPro" id="IPR045270">
    <property type="entry name" value="STKc_AGC"/>
</dbReference>